<evidence type="ECO:0000313" key="1">
    <source>
        <dbReference type="EMBL" id="BBF86573.1"/>
    </source>
</evidence>
<dbReference type="EMBL" id="AP018823">
    <property type="protein sequence ID" value="BBF86573.1"/>
    <property type="molecule type" value="Genomic_DNA"/>
</dbReference>
<accession>A0A3G9GI92</accession>
<protein>
    <submittedName>
        <fullName evidence="1">Uncharacterized protein</fullName>
    </submittedName>
</protein>
<proteinExistence type="predicted"/>
<gene>
    <name evidence="1" type="ORF">DLM_2972</name>
</gene>
<name>A0A3G9GI92_9NEIS</name>
<dbReference type="KEGG" id="amah:DLM_2972"/>
<keyword evidence="2" id="KW-1185">Reference proteome</keyword>
<organism evidence="1 2">
    <name type="scientific">Aquitalea magnusonii</name>
    <dbReference type="NCBI Taxonomy" id="332411"/>
    <lineage>
        <taxon>Bacteria</taxon>
        <taxon>Pseudomonadati</taxon>
        <taxon>Pseudomonadota</taxon>
        <taxon>Betaproteobacteria</taxon>
        <taxon>Neisseriales</taxon>
        <taxon>Chromobacteriaceae</taxon>
        <taxon>Aquitalea</taxon>
    </lineage>
</organism>
<sequence length="38" mass="4306">MFLLKISRFFPVFNFSDKAFFFKGLPCHAAGIPAANRV</sequence>
<evidence type="ECO:0000313" key="2">
    <source>
        <dbReference type="Proteomes" id="UP000198290"/>
    </source>
</evidence>
<reference evidence="1 2" key="2">
    <citation type="journal article" date="2017" name="Genome Announc.">
        <title>Draft genome sequence of Aquitalea magnusonii strain H3, a plant growth-promoting bacterium of duckweed Lemna minor.</title>
        <authorList>
            <person name="Ishizawa H."/>
            <person name="Kuroda M."/>
            <person name="Ike M."/>
        </authorList>
    </citation>
    <scope>NUCLEOTIDE SEQUENCE [LARGE SCALE GENOMIC DNA]</scope>
    <source>
        <strain evidence="1 2">H3</strain>
    </source>
</reference>
<reference evidence="2" key="1">
    <citation type="journal article" date="2017" name="Biotechnol. Biofuels">
        <title>Evaluation of environmental bacterial communities as a factor affecting the growth of duckweed Lemna minor.</title>
        <authorList>
            <person name="Ishizawa H."/>
            <person name="Kuroda M."/>
            <person name="Morikawa M."/>
            <person name="Ike M."/>
        </authorList>
    </citation>
    <scope>NUCLEOTIDE SEQUENCE [LARGE SCALE GENOMIC DNA]</scope>
    <source>
        <strain evidence="2">H3</strain>
    </source>
</reference>
<reference evidence="2" key="3">
    <citation type="journal article" date="2017" name="Plant Physiol. Biochem.">
        <title>Differential oxidative and antioxidative response of duckweed Lemna minor toward plant growth promoting/inhibiting bacteria.</title>
        <authorList>
            <person name="Ishizawa H."/>
            <person name="Kuroda M."/>
            <person name="Morikawa M."/>
            <person name="Ike M."/>
        </authorList>
    </citation>
    <scope>NUCLEOTIDE SEQUENCE [LARGE SCALE GENOMIC DNA]</scope>
    <source>
        <strain evidence="2">H3</strain>
    </source>
</reference>
<dbReference type="Proteomes" id="UP000198290">
    <property type="component" value="Chromosome"/>
</dbReference>
<dbReference type="AlphaFoldDB" id="A0A3G9GI92"/>